<feature type="domain" description="Ketoreductase" evidence="3">
    <location>
        <begin position="14"/>
        <end position="193"/>
    </location>
</feature>
<dbReference type="Proteomes" id="UP001595851">
    <property type="component" value="Unassembled WGS sequence"/>
</dbReference>
<dbReference type="NCBIfam" id="NF005559">
    <property type="entry name" value="PRK07231.1"/>
    <property type="match status" value="1"/>
</dbReference>
<gene>
    <name evidence="4" type="ORF">ACFOY2_35885</name>
</gene>
<dbReference type="GO" id="GO:0016491">
    <property type="term" value="F:oxidoreductase activity"/>
    <property type="evidence" value="ECO:0007669"/>
    <property type="project" value="UniProtKB-KW"/>
</dbReference>
<evidence type="ECO:0000313" key="4">
    <source>
        <dbReference type="EMBL" id="MFC4012660.1"/>
    </source>
</evidence>
<dbReference type="EC" id="1.1.1.-" evidence="4"/>
<dbReference type="PRINTS" id="PR00080">
    <property type="entry name" value="SDRFAMILY"/>
</dbReference>
<evidence type="ECO:0000259" key="3">
    <source>
        <dbReference type="SMART" id="SM00822"/>
    </source>
</evidence>
<dbReference type="SUPFAM" id="SSF51735">
    <property type="entry name" value="NAD(P)-binding Rossmann-fold domains"/>
    <property type="match status" value="1"/>
</dbReference>
<comment type="similarity">
    <text evidence="1">Belongs to the short-chain dehydrogenases/reductases (SDR) family.</text>
</comment>
<organism evidence="4 5">
    <name type="scientific">Nonomuraea purpurea</name>
    <dbReference type="NCBI Taxonomy" id="1849276"/>
    <lineage>
        <taxon>Bacteria</taxon>
        <taxon>Bacillati</taxon>
        <taxon>Actinomycetota</taxon>
        <taxon>Actinomycetes</taxon>
        <taxon>Streptosporangiales</taxon>
        <taxon>Streptosporangiaceae</taxon>
        <taxon>Nonomuraea</taxon>
    </lineage>
</organism>
<name>A0ABV8GI11_9ACTN</name>
<sequence>MNHEPTSAGQLTGKVALVTGATSGIGEAIARAYAREGAHVILTGRRAELGESVAKQIRADGARAVFLEADLTEPGAPEAVVQAAAEAFGGLDLLVNNAAAFAAGPTHTVTEDDFDRITTLNYRTPFFVTKAALPHLLTNQKSKIVNIGTLGAVKSWAGASVYNSSKAALENLTRTWAIEYGPQGVNVNVISPGIVVDAPMSATVLAQVDVEAHILPTVPARRLCTVRDVADAAIFLAGPGSDYLHGTRILLDGGLTA</sequence>
<keyword evidence="2 4" id="KW-0560">Oxidoreductase</keyword>
<dbReference type="EMBL" id="JBHSBI010000022">
    <property type="protein sequence ID" value="MFC4012660.1"/>
    <property type="molecule type" value="Genomic_DNA"/>
</dbReference>
<dbReference type="InterPro" id="IPR057326">
    <property type="entry name" value="KR_dom"/>
</dbReference>
<dbReference type="PANTHER" id="PTHR43639:SF1">
    <property type="entry name" value="SHORT-CHAIN DEHYDROGENASE_REDUCTASE FAMILY PROTEIN"/>
    <property type="match status" value="1"/>
</dbReference>
<dbReference type="InterPro" id="IPR002347">
    <property type="entry name" value="SDR_fam"/>
</dbReference>
<dbReference type="Pfam" id="PF13561">
    <property type="entry name" value="adh_short_C2"/>
    <property type="match status" value="1"/>
</dbReference>
<evidence type="ECO:0000313" key="5">
    <source>
        <dbReference type="Proteomes" id="UP001595851"/>
    </source>
</evidence>
<dbReference type="InterPro" id="IPR036291">
    <property type="entry name" value="NAD(P)-bd_dom_sf"/>
</dbReference>
<protein>
    <submittedName>
        <fullName evidence="4">SDR family NAD(P)-dependent oxidoreductase</fullName>
        <ecNumber evidence="4">1.1.1.-</ecNumber>
    </submittedName>
</protein>
<dbReference type="SMART" id="SM00822">
    <property type="entry name" value="PKS_KR"/>
    <property type="match status" value="1"/>
</dbReference>
<dbReference type="PRINTS" id="PR00081">
    <property type="entry name" value="GDHRDH"/>
</dbReference>
<evidence type="ECO:0000256" key="2">
    <source>
        <dbReference type="ARBA" id="ARBA00023002"/>
    </source>
</evidence>
<reference evidence="5" key="1">
    <citation type="journal article" date="2019" name="Int. J. Syst. Evol. Microbiol.">
        <title>The Global Catalogue of Microorganisms (GCM) 10K type strain sequencing project: providing services to taxonomists for standard genome sequencing and annotation.</title>
        <authorList>
            <consortium name="The Broad Institute Genomics Platform"/>
            <consortium name="The Broad Institute Genome Sequencing Center for Infectious Disease"/>
            <person name="Wu L."/>
            <person name="Ma J."/>
        </authorList>
    </citation>
    <scope>NUCLEOTIDE SEQUENCE [LARGE SCALE GENOMIC DNA]</scope>
    <source>
        <strain evidence="5">TBRC 1276</strain>
    </source>
</reference>
<dbReference type="PANTHER" id="PTHR43639">
    <property type="entry name" value="OXIDOREDUCTASE, SHORT-CHAIN DEHYDROGENASE/REDUCTASE FAMILY (AFU_ORTHOLOGUE AFUA_5G02870)"/>
    <property type="match status" value="1"/>
</dbReference>
<dbReference type="Gene3D" id="3.40.50.720">
    <property type="entry name" value="NAD(P)-binding Rossmann-like Domain"/>
    <property type="match status" value="1"/>
</dbReference>
<proteinExistence type="inferred from homology"/>
<accession>A0ABV8GI11</accession>
<dbReference type="CDD" id="cd05233">
    <property type="entry name" value="SDR_c"/>
    <property type="match status" value="1"/>
</dbReference>
<keyword evidence="5" id="KW-1185">Reference proteome</keyword>
<comment type="caution">
    <text evidence="4">The sequence shown here is derived from an EMBL/GenBank/DDBJ whole genome shotgun (WGS) entry which is preliminary data.</text>
</comment>
<dbReference type="RefSeq" id="WP_379532558.1">
    <property type="nucleotide sequence ID" value="NZ_JBHSBI010000022.1"/>
</dbReference>
<evidence type="ECO:0000256" key="1">
    <source>
        <dbReference type="ARBA" id="ARBA00006484"/>
    </source>
</evidence>